<accession>A0AB39V312</accession>
<evidence type="ECO:0000259" key="1">
    <source>
        <dbReference type="Pfam" id="PF13175"/>
    </source>
</evidence>
<evidence type="ECO:0000313" key="2">
    <source>
        <dbReference type="EMBL" id="XDU62035.1"/>
    </source>
</evidence>
<reference evidence="2" key="1">
    <citation type="submission" date="2024-07" db="EMBL/GenBank/DDBJ databases">
        <authorList>
            <person name="Li X.-J."/>
            <person name="Wang X."/>
        </authorList>
    </citation>
    <scope>NUCLEOTIDE SEQUENCE</scope>
    <source>
        <strain evidence="2">HSP-536</strain>
    </source>
</reference>
<dbReference type="InterPro" id="IPR041685">
    <property type="entry name" value="AAA_GajA/Old/RecF-like"/>
</dbReference>
<proteinExistence type="predicted"/>
<dbReference type="PANTHER" id="PTHR43581:SF2">
    <property type="entry name" value="EXCINUCLEASE ATPASE SUBUNIT"/>
    <property type="match status" value="1"/>
</dbReference>
<dbReference type="EMBL" id="CP165647">
    <property type="protein sequence ID" value="XDU62035.1"/>
    <property type="molecule type" value="Genomic_DNA"/>
</dbReference>
<organism evidence="2">
    <name type="scientific">Leptotrichia alba</name>
    <dbReference type="NCBI Taxonomy" id="3239304"/>
    <lineage>
        <taxon>Bacteria</taxon>
        <taxon>Fusobacteriati</taxon>
        <taxon>Fusobacteriota</taxon>
        <taxon>Fusobacteriia</taxon>
        <taxon>Fusobacteriales</taxon>
        <taxon>Leptotrichiaceae</taxon>
        <taxon>Leptotrichia</taxon>
    </lineage>
</organism>
<sequence length="411" mass="48378">MKLSIRNVGKLKEADVEINGITVIAGENNTGKSTVSKTLFSLFNGFYNFDNKMLELKSKDITNIFLRFLQNLNRENVNILIDISDKIVKDTSYKFDRNKLIKLIQENRNFISIEYLEEVSEKIFNILNIKDEEYLENTISYILNNEFDNQINTIWSDDLGEIALKIKENELKLKIKNNKVIKIENKINLRSEVIYIDDPFIIDNLNEYKWRDINYLENHKESLETKLVREKNEKTFSEKIIAKNNLQQITEKLKEVINGEIKFYQGKWIYKFENNNELNLKNLSAGLKSFAILKRLVENGNLEEKGIIILDEPEIHLHPEWQLKFAELIVLLQKEFGIHILLTTHSPYFVSAIEVFSEKYKINDKCKYYVAENEGNSSIIKDITGNTNIIFKKMARPFQDLENIRYTYDDE</sequence>
<protein>
    <submittedName>
        <fullName evidence="2">AAA family ATPase</fullName>
    </submittedName>
</protein>
<dbReference type="KEGG" id="lala:AB8B28_10370"/>
<dbReference type="SUPFAM" id="SSF52540">
    <property type="entry name" value="P-loop containing nucleoside triphosphate hydrolases"/>
    <property type="match status" value="1"/>
</dbReference>
<dbReference type="AlphaFoldDB" id="A0AB39V312"/>
<dbReference type="InterPro" id="IPR027417">
    <property type="entry name" value="P-loop_NTPase"/>
</dbReference>
<feature type="domain" description="Endonuclease GajA/Old nuclease/RecF-like AAA" evidence="1">
    <location>
        <begin position="2"/>
        <end position="350"/>
    </location>
</feature>
<name>A0AB39V312_9FUSO</name>
<dbReference type="Pfam" id="PF13175">
    <property type="entry name" value="AAA_15"/>
    <property type="match status" value="1"/>
</dbReference>
<dbReference type="InterPro" id="IPR051396">
    <property type="entry name" value="Bact_Antivir_Def_Nuclease"/>
</dbReference>
<dbReference type="PANTHER" id="PTHR43581">
    <property type="entry name" value="ATP/GTP PHOSPHATASE"/>
    <property type="match status" value="1"/>
</dbReference>
<dbReference type="RefSeq" id="WP_369715664.1">
    <property type="nucleotide sequence ID" value="NZ_CP165647.1"/>
</dbReference>
<dbReference type="Gene3D" id="3.40.50.300">
    <property type="entry name" value="P-loop containing nucleotide triphosphate hydrolases"/>
    <property type="match status" value="1"/>
</dbReference>
<gene>
    <name evidence="2" type="ORF">AB8B28_10370</name>
</gene>